<reference evidence="1" key="1">
    <citation type="submission" date="2021-06" db="EMBL/GenBank/DDBJ databases">
        <authorList>
            <person name="Kallberg Y."/>
            <person name="Tangrot J."/>
            <person name="Rosling A."/>
        </authorList>
    </citation>
    <scope>NUCLEOTIDE SEQUENCE</scope>
    <source>
        <strain evidence="1">FL130A</strain>
    </source>
</reference>
<comment type="caution">
    <text evidence="1">The sequence shown here is derived from an EMBL/GenBank/DDBJ whole genome shotgun (WGS) entry which is preliminary data.</text>
</comment>
<dbReference type="AlphaFoldDB" id="A0A9N9A2G8"/>
<dbReference type="Proteomes" id="UP000789508">
    <property type="component" value="Unassembled WGS sequence"/>
</dbReference>
<gene>
    <name evidence="1" type="ORF">ALEPTO_LOCUS4257</name>
</gene>
<proteinExistence type="predicted"/>
<sequence>MDNDEDSYKITGDARPIKERDYQVQPILIASGNSTNIMCLLRFM</sequence>
<organism evidence="1 2">
    <name type="scientific">Ambispora leptoticha</name>
    <dbReference type="NCBI Taxonomy" id="144679"/>
    <lineage>
        <taxon>Eukaryota</taxon>
        <taxon>Fungi</taxon>
        <taxon>Fungi incertae sedis</taxon>
        <taxon>Mucoromycota</taxon>
        <taxon>Glomeromycotina</taxon>
        <taxon>Glomeromycetes</taxon>
        <taxon>Archaeosporales</taxon>
        <taxon>Ambisporaceae</taxon>
        <taxon>Ambispora</taxon>
    </lineage>
</organism>
<evidence type="ECO:0000313" key="1">
    <source>
        <dbReference type="EMBL" id="CAG8516760.1"/>
    </source>
</evidence>
<dbReference type="EMBL" id="CAJVPS010000950">
    <property type="protein sequence ID" value="CAG8516760.1"/>
    <property type="molecule type" value="Genomic_DNA"/>
</dbReference>
<name>A0A9N9A2G8_9GLOM</name>
<feature type="non-terminal residue" evidence="1">
    <location>
        <position position="44"/>
    </location>
</feature>
<evidence type="ECO:0000313" key="2">
    <source>
        <dbReference type="Proteomes" id="UP000789508"/>
    </source>
</evidence>
<accession>A0A9N9A2G8</accession>
<protein>
    <submittedName>
        <fullName evidence="1">5667_t:CDS:1</fullName>
    </submittedName>
</protein>
<keyword evidence="2" id="KW-1185">Reference proteome</keyword>